<evidence type="ECO:0000313" key="1">
    <source>
        <dbReference type="EMBL" id="KAK3095476.1"/>
    </source>
</evidence>
<reference evidence="1" key="1">
    <citation type="submission" date="2019-08" db="EMBL/GenBank/DDBJ databases">
        <title>The improved chromosome-level genome for the pearl oyster Pinctada fucata martensii using PacBio sequencing and Hi-C.</title>
        <authorList>
            <person name="Zheng Z."/>
        </authorList>
    </citation>
    <scope>NUCLEOTIDE SEQUENCE</scope>
    <source>
        <strain evidence="1">ZZ-2019</strain>
        <tissue evidence="1">Adductor muscle</tissue>
    </source>
</reference>
<dbReference type="EMBL" id="VSWD01000008">
    <property type="protein sequence ID" value="KAK3095476.1"/>
    <property type="molecule type" value="Genomic_DNA"/>
</dbReference>
<dbReference type="Pfam" id="PF05960">
    <property type="entry name" value="DUF885"/>
    <property type="match status" value="1"/>
</dbReference>
<sequence>MNKLSFVGSVKEFFNSLDDDPRFYTNDSDKIIEEYKHIVFERINPKLKDFFKDIPDVPLEIRKMSYDGPGGGYSSASENSPGVFSINLFRPMENPRFDFMALSLHEASPGHHLQHSYAMKASLPDYRRHTPISFYDVPFWYPFYSAYSEGWALYSEYLGEEMGLYNDDYELMGRYSAEMLRACRLVVDTGLHYFNWDKEKAIEYMLNYTAYSREATEIEINRYITWPGQACAYKLGEIKIRDLRTEAENALGSKFNIKDFHSVILTNGAMPMSVLESLIREWINMKKVEQASSGVQTRTSLTFMLGALLVHILSFL</sequence>
<name>A0AA89BUW7_PINIB</name>
<evidence type="ECO:0000313" key="2">
    <source>
        <dbReference type="Proteomes" id="UP001186944"/>
    </source>
</evidence>
<dbReference type="AlphaFoldDB" id="A0AA89BUW7"/>
<dbReference type="PANTHER" id="PTHR33361">
    <property type="entry name" value="GLR0591 PROTEIN"/>
    <property type="match status" value="1"/>
</dbReference>
<organism evidence="1 2">
    <name type="scientific">Pinctada imbricata</name>
    <name type="common">Atlantic pearl-oyster</name>
    <name type="synonym">Pinctada martensii</name>
    <dbReference type="NCBI Taxonomy" id="66713"/>
    <lineage>
        <taxon>Eukaryota</taxon>
        <taxon>Metazoa</taxon>
        <taxon>Spiralia</taxon>
        <taxon>Lophotrochozoa</taxon>
        <taxon>Mollusca</taxon>
        <taxon>Bivalvia</taxon>
        <taxon>Autobranchia</taxon>
        <taxon>Pteriomorphia</taxon>
        <taxon>Pterioida</taxon>
        <taxon>Pterioidea</taxon>
        <taxon>Pteriidae</taxon>
        <taxon>Pinctada</taxon>
    </lineage>
</organism>
<dbReference type="Proteomes" id="UP001186944">
    <property type="component" value="Unassembled WGS sequence"/>
</dbReference>
<gene>
    <name evidence="1" type="ORF">FSP39_015142</name>
</gene>
<accession>A0AA89BUW7</accession>
<keyword evidence="2" id="KW-1185">Reference proteome</keyword>
<protein>
    <recommendedName>
        <fullName evidence="3">DUF885 domain-containing protein</fullName>
    </recommendedName>
</protein>
<comment type="caution">
    <text evidence="1">The sequence shown here is derived from an EMBL/GenBank/DDBJ whole genome shotgun (WGS) entry which is preliminary data.</text>
</comment>
<dbReference type="InterPro" id="IPR010281">
    <property type="entry name" value="DUF885"/>
</dbReference>
<dbReference type="PANTHER" id="PTHR33361:SF2">
    <property type="entry name" value="DUF885 DOMAIN-CONTAINING PROTEIN"/>
    <property type="match status" value="1"/>
</dbReference>
<evidence type="ECO:0008006" key="3">
    <source>
        <dbReference type="Google" id="ProtNLM"/>
    </source>
</evidence>
<proteinExistence type="predicted"/>